<feature type="transmembrane region" description="Helical" evidence="1">
    <location>
        <begin position="106"/>
        <end position="131"/>
    </location>
</feature>
<accession>A0AAV2ZB71</accession>
<keyword evidence="1" id="KW-1133">Transmembrane helix</keyword>
<evidence type="ECO:0000313" key="3">
    <source>
        <dbReference type="Proteomes" id="UP001146120"/>
    </source>
</evidence>
<sequence length="152" mass="16726">MVVLQHDQLHQTLWGPAVRDGRRRAIDALAYMQMVPLIGIGICCAIDYDKAITMRAAITAAATLLYFRNTLLAAKLLLFLSLLMLYGDVFIPIRALALSGELDFLAMVRLACHVIVVGCSFRILFGILSTAASQRSGKRRYVQRSVKAAKSA</sequence>
<reference evidence="2" key="2">
    <citation type="journal article" date="2023" name="Microbiol Resour">
        <title>Decontamination and Annotation of the Draft Genome Sequence of the Oomycete Lagenidium giganteum ARSEF 373.</title>
        <authorList>
            <person name="Morgan W.R."/>
            <person name="Tartar A."/>
        </authorList>
    </citation>
    <scope>NUCLEOTIDE SEQUENCE</scope>
    <source>
        <strain evidence="2">ARSEF 373</strain>
    </source>
</reference>
<keyword evidence="1" id="KW-0472">Membrane</keyword>
<dbReference type="EMBL" id="DAKRPA010000022">
    <property type="protein sequence ID" value="DBA03165.1"/>
    <property type="molecule type" value="Genomic_DNA"/>
</dbReference>
<proteinExistence type="predicted"/>
<feature type="transmembrane region" description="Helical" evidence="1">
    <location>
        <begin position="28"/>
        <end position="46"/>
    </location>
</feature>
<keyword evidence="3" id="KW-1185">Reference proteome</keyword>
<dbReference type="Proteomes" id="UP001146120">
    <property type="component" value="Unassembled WGS sequence"/>
</dbReference>
<comment type="caution">
    <text evidence="2">The sequence shown here is derived from an EMBL/GenBank/DDBJ whole genome shotgun (WGS) entry which is preliminary data.</text>
</comment>
<dbReference type="AlphaFoldDB" id="A0AAV2ZB71"/>
<keyword evidence="1" id="KW-0812">Transmembrane</keyword>
<name>A0AAV2ZB71_9STRA</name>
<gene>
    <name evidence="2" type="ORF">N0F65_003885</name>
</gene>
<organism evidence="2 3">
    <name type="scientific">Lagenidium giganteum</name>
    <dbReference type="NCBI Taxonomy" id="4803"/>
    <lineage>
        <taxon>Eukaryota</taxon>
        <taxon>Sar</taxon>
        <taxon>Stramenopiles</taxon>
        <taxon>Oomycota</taxon>
        <taxon>Peronosporomycetes</taxon>
        <taxon>Pythiales</taxon>
        <taxon>Pythiaceae</taxon>
    </lineage>
</organism>
<protein>
    <submittedName>
        <fullName evidence="2">Uncharacterized protein</fullName>
    </submittedName>
</protein>
<evidence type="ECO:0000256" key="1">
    <source>
        <dbReference type="SAM" id="Phobius"/>
    </source>
</evidence>
<evidence type="ECO:0000313" key="2">
    <source>
        <dbReference type="EMBL" id="DBA03165.1"/>
    </source>
</evidence>
<reference evidence="2" key="1">
    <citation type="submission" date="2022-11" db="EMBL/GenBank/DDBJ databases">
        <authorList>
            <person name="Morgan W.R."/>
            <person name="Tartar A."/>
        </authorList>
    </citation>
    <scope>NUCLEOTIDE SEQUENCE</scope>
    <source>
        <strain evidence="2">ARSEF 373</strain>
    </source>
</reference>